<dbReference type="EC" id="3.5.1.-" evidence="2"/>
<dbReference type="OrthoDB" id="9804723at2"/>
<proteinExistence type="inferred from homology"/>
<dbReference type="Gene3D" id="3.40.50.1820">
    <property type="entry name" value="alpha/beta hydrolase"/>
    <property type="match status" value="1"/>
</dbReference>
<dbReference type="InterPro" id="IPR050471">
    <property type="entry name" value="AB_hydrolase"/>
</dbReference>
<comment type="function">
    <text evidence="2">Involved in pyrimidine catabolism. May facilitate the hydrolysis of carbamate, a reaction that can also occur spontaneously.</text>
</comment>
<dbReference type="InterPro" id="IPR000073">
    <property type="entry name" value="AB_hydrolase_1"/>
</dbReference>
<evidence type="ECO:0000313" key="5">
    <source>
        <dbReference type="Proteomes" id="UP000078356"/>
    </source>
</evidence>
<dbReference type="SUPFAM" id="SSF53474">
    <property type="entry name" value="alpha/beta-Hydrolases"/>
    <property type="match status" value="1"/>
</dbReference>
<dbReference type="Pfam" id="PF00561">
    <property type="entry name" value="Abhydrolase_1"/>
    <property type="match status" value="1"/>
</dbReference>
<protein>
    <recommendedName>
        <fullName evidence="2">Putative carbamate hydrolase RutD</fullName>
        <ecNumber evidence="2">3.5.1.-</ecNumber>
    </recommendedName>
    <alternativeName>
        <fullName evidence="2">Aminohydrolase</fullName>
    </alternativeName>
</protein>
<comment type="catalytic activity">
    <reaction evidence="2">
        <text>carbamate + 2 H(+) = NH4(+) + CO2</text>
        <dbReference type="Rhea" id="RHEA:15649"/>
        <dbReference type="ChEBI" id="CHEBI:13941"/>
        <dbReference type="ChEBI" id="CHEBI:15378"/>
        <dbReference type="ChEBI" id="CHEBI:16526"/>
        <dbReference type="ChEBI" id="CHEBI:28938"/>
    </reaction>
</comment>
<comment type="similarity">
    <text evidence="2">Belongs to the AB hydrolase superfamily. Hydrolase RutD family.</text>
</comment>
<dbReference type="NCBIfam" id="TIGR03611">
    <property type="entry name" value="RutD"/>
    <property type="match status" value="1"/>
</dbReference>
<dbReference type="EMBL" id="LWCR01000010">
    <property type="protein sequence ID" value="OAN30347.1"/>
    <property type="molecule type" value="Genomic_DNA"/>
</dbReference>
<keyword evidence="1 2" id="KW-0378">Hydrolase</keyword>
<evidence type="ECO:0000256" key="1">
    <source>
        <dbReference type="ARBA" id="ARBA00022801"/>
    </source>
</evidence>
<comment type="caution">
    <text evidence="4">The sequence shown here is derived from an EMBL/GenBank/DDBJ whole genome shotgun (WGS) entry which is preliminary data.</text>
</comment>
<sequence>MHFELHGRQDPAAETLLLSSGLGGAGAFWAPQLATLGERFRVVVYDQTGTGRSPAELPADYCIQHMAEDLLALADRLELDHCLFMGHALGGLVGLQAELLRPGLIRRQVLVNAWSRPNPHTARCFALRQRLLRDSGAAAYVQAQAIFLYPATWIAEQGERLAADEAHALAHFPGEANVLRRIGALLAFDVDAELGRIQVPTLVLANRDDVLVPWTSSQRLAAGLPQATLQLLEWGGHASSVTDPATFDRVVLDYLSQALEA</sequence>
<dbReference type="InterPro" id="IPR019913">
    <property type="entry name" value="Pyrimidine_utilisation_RutD"/>
</dbReference>
<dbReference type="GO" id="GO:0006212">
    <property type="term" value="P:uracil catabolic process"/>
    <property type="evidence" value="ECO:0007669"/>
    <property type="project" value="UniProtKB-UniRule"/>
</dbReference>
<evidence type="ECO:0000313" key="4">
    <source>
        <dbReference type="EMBL" id="OAN30347.1"/>
    </source>
</evidence>
<reference evidence="4 5" key="1">
    <citation type="submission" date="2016-04" db="EMBL/GenBank/DDBJ databases">
        <title>Draft Genome Sequences of Staphylococcus capitis Strain H36, S. capitis Strain H65, S. cohnii Strain H62, S. hominis Strain H69, Mycobacterium iranicum Strain H39, Plantibacter sp. Strain H53, Pseudomonas oryzihabitans Strain H72, and Microbacterium sp. Strain H83, isolated from residential settings.</title>
        <authorList>
            <person name="Lymperopoulou D."/>
            <person name="Adams R.I."/>
            <person name="Lindow S."/>
            <person name="Coil D.A."/>
            <person name="Jospin G."/>
            <person name="Eisen J.A."/>
        </authorList>
    </citation>
    <scope>NUCLEOTIDE SEQUENCE [LARGE SCALE GENOMIC DNA]</scope>
    <source>
        <strain evidence="4 5">H72</strain>
    </source>
</reference>
<dbReference type="GO" id="GO:0019740">
    <property type="term" value="P:nitrogen utilization"/>
    <property type="evidence" value="ECO:0007669"/>
    <property type="project" value="UniProtKB-UniRule"/>
</dbReference>
<dbReference type="RefSeq" id="WP_017642622.1">
    <property type="nucleotide sequence ID" value="NZ_LWCR01000010.1"/>
</dbReference>
<feature type="domain" description="AB hydrolase-1" evidence="3">
    <location>
        <begin position="15"/>
        <end position="120"/>
    </location>
</feature>
<dbReference type="PANTHER" id="PTHR43433">
    <property type="entry name" value="HYDROLASE, ALPHA/BETA FOLD FAMILY PROTEIN"/>
    <property type="match status" value="1"/>
</dbReference>
<name>A0A178LHX4_9PSED</name>
<dbReference type="Proteomes" id="UP000078356">
    <property type="component" value="Unassembled WGS sequence"/>
</dbReference>
<dbReference type="AlphaFoldDB" id="A0A178LHX4"/>
<organism evidence="4 5">
    <name type="scientific">Pseudomonas oryzihabitans</name>
    <dbReference type="NCBI Taxonomy" id="47885"/>
    <lineage>
        <taxon>Bacteria</taxon>
        <taxon>Pseudomonadati</taxon>
        <taxon>Pseudomonadota</taxon>
        <taxon>Gammaproteobacteria</taxon>
        <taxon>Pseudomonadales</taxon>
        <taxon>Pseudomonadaceae</taxon>
        <taxon>Pseudomonas</taxon>
    </lineage>
</organism>
<dbReference type="GO" id="GO:0016811">
    <property type="term" value="F:hydrolase activity, acting on carbon-nitrogen (but not peptide) bonds, in linear amides"/>
    <property type="evidence" value="ECO:0007669"/>
    <property type="project" value="InterPro"/>
</dbReference>
<dbReference type="PANTHER" id="PTHR43433:SF1">
    <property type="entry name" value="BLL5160 PROTEIN"/>
    <property type="match status" value="1"/>
</dbReference>
<evidence type="ECO:0000256" key="2">
    <source>
        <dbReference type="HAMAP-Rule" id="MF_00832"/>
    </source>
</evidence>
<gene>
    <name evidence="2" type="primary">rutD</name>
    <name evidence="4" type="ORF">A4V15_16195</name>
</gene>
<accession>A0A178LHX4</accession>
<dbReference type="PRINTS" id="PR00111">
    <property type="entry name" value="ABHYDROLASE"/>
</dbReference>
<dbReference type="HAMAP" id="MF_00832">
    <property type="entry name" value="RutD"/>
    <property type="match status" value="1"/>
</dbReference>
<dbReference type="InterPro" id="IPR029058">
    <property type="entry name" value="AB_hydrolase_fold"/>
</dbReference>
<evidence type="ECO:0000259" key="3">
    <source>
        <dbReference type="Pfam" id="PF00561"/>
    </source>
</evidence>